<dbReference type="InterPro" id="IPR001387">
    <property type="entry name" value="Cro/C1-type_HTH"/>
</dbReference>
<dbReference type="InterPro" id="IPR010982">
    <property type="entry name" value="Lambda_DNA-bd_dom_sf"/>
</dbReference>
<dbReference type="AlphaFoldDB" id="B9TMU0"/>
<dbReference type="EMBL" id="EQ990182">
    <property type="protein sequence ID" value="EEF22823.1"/>
    <property type="molecule type" value="Genomic_DNA"/>
</dbReference>
<evidence type="ECO:0000313" key="2">
    <source>
        <dbReference type="EMBL" id="EEF22823.1"/>
    </source>
</evidence>
<dbReference type="CDD" id="cd00093">
    <property type="entry name" value="HTH_XRE"/>
    <property type="match status" value="1"/>
</dbReference>
<feature type="region of interest" description="Disordered" evidence="1">
    <location>
        <begin position="90"/>
        <end position="112"/>
    </location>
</feature>
<evidence type="ECO:0000256" key="1">
    <source>
        <dbReference type="SAM" id="MobiDB-lite"/>
    </source>
</evidence>
<organism evidence="2 3">
    <name type="scientific">Ricinus communis</name>
    <name type="common">Castor bean</name>
    <dbReference type="NCBI Taxonomy" id="3988"/>
    <lineage>
        <taxon>Eukaryota</taxon>
        <taxon>Viridiplantae</taxon>
        <taxon>Streptophyta</taxon>
        <taxon>Embryophyta</taxon>
        <taxon>Tracheophyta</taxon>
        <taxon>Spermatophyta</taxon>
        <taxon>Magnoliopsida</taxon>
        <taxon>eudicotyledons</taxon>
        <taxon>Gunneridae</taxon>
        <taxon>Pentapetalae</taxon>
        <taxon>rosids</taxon>
        <taxon>fabids</taxon>
        <taxon>Malpighiales</taxon>
        <taxon>Euphorbiaceae</taxon>
        <taxon>Acalyphoideae</taxon>
        <taxon>Acalypheae</taxon>
        <taxon>Ricinus</taxon>
    </lineage>
</organism>
<evidence type="ECO:0008006" key="4">
    <source>
        <dbReference type="Google" id="ProtNLM"/>
    </source>
</evidence>
<keyword evidence="3" id="KW-1185">Reference proteome</keyword>
<name>B9TMU0_RICCO</name>
<dbReference type="GO" id="GO:0003677">
    <property type="term" value="F:DNA binding"/>
    <property type="evidence" value="ECO:0007669"/>
    <property type="project" value="InterPro"/>
</dbReference>
<dbReference type="Pfam" id="PF13560">
    <property type="entry name" value="HTH_31"/>
    <property type="match status" value="1"/>
</dbReference>
<sequence>MPKKLSNADMWPTLVQERLVEWGRCVNVQRLQQRITAADLCRRLGISEATLRRLERGDPGVGAGAYLNALLTLGMADEATPALKPELWRKAPGRRVRPTRQEQGATADADYF</sequence>
<protein>
    <recommendedName>
        <fullName evidence="4">HTH cro/C1-type domain-containing protein</fullName>
    </recommendedName>
</protein>
<accession>B9TMU0</accession>
<dbReference type="Gene3D" id="1.10.260.40">
    <property type="entry name" value="lambda repressor-like DNA-binding domains"/>
    <property type="match status" value="1"/>
</dbReference>
<reference evidence="3" key="1">
    <citation type="journal article" date="2010" name="Nat. Biotechnol.">
        <title>Draft genome sequence of the oilseed species Ricinus communis.</title>
        <authorList>
            <person name="Chan A.P."/>
            <person name="Crabtree J."/>
            <person name="Zhao Q."/>
            <person name="Lorenzi H."/>
            <person name="Orvis J."/>
            <person name="Puiu D."/>
            <person name="Melake-Berhan A."/>
            <person name="Jones K.M."/>
            <person name="Redman J."/>
            <person name="Chen G."/>
            <person name="Cahoon E.B."/>
            <person name="Gedil M."/>
            <person name="Stanke M."/>
            <person name="Haas B.J."/>
            <person name="Wortman J.R."/>
            <person name="Fraser-Liggett C.M."/>
            <person name="Ravel J."/>
            <person name="Rabinowicz P.D."/>
        </authorList>
    </citation>
    <scope>NUCLEOTIDE SEQUENCE [LARGE SCALE GENOMIC DNA]</scope>
    <source>
        <strain evidence="3">cv. Hale</strain>
    </source>
</reference>
<proteinExistence type="predicted"/>
<gene>
    <name evidence="2" type="ORF">RCOM_2059630</name>
</gene>
<dbReference type="SUPFAM" id="SSF47413">
    <property type="entry name" value="lambda repressor-like DNA-binding domains"/>
    <property type="match status" value="1"/>
</dbReference>
<dbReference type="Proteomes" id="UP000008311">
    <property type="component" value="Unassembled WGS sequence"/>
</dbReference>
<dbReference type="InParanoid" id="B9TMU0"/>
<evidence type="ECO:0000313" key="3">
    <source>
        <dbReference type="Proteomes" id="UP000008311"/>
    </source>
</evidence>